<protein>
    <submittedName>
        <fullName evidence="4">Myb domain-containing protein</fullName>
    </submittedName>
</protein>
<dbReference type="WBParaSite" id="NBR_0001527101-mRNA-1">
    <property type="protein sequence ID" value="NBR_0001527101-mRNA-1"/>
    <property type="gene ID" value="NBR_0001527101"/>
</dbReference>
<feature type="compositionally biased region" description="Low complexity" evidence="1">
    <location>
        <begin position="161"/>
        <end position="214"/>
    </location>
</feature>
<dbReference type="AlphaFoldDB" id="A0A0N4YEW8"/>
<name>A0A0N4YEW8_NIPBR</name>
<evidence type="ECO:0000256" key="1">
    <source>
        <dbReference type="SAM" id="MobiDB-lite"/>
    </source>
</evidence>
<evidence type="ECO:0000313" key="3">
    <source>
        <dbReference type="Proteomes" id="UP000271162"/>
    </source>
</evidence>
<keyword evidence="3" id="KW-1185">Reference proteome</keyword>
<sequence>MSDMENPNVVKTGLPMKRKLPEPQPTEPPAKTAAPCRQPSSDSDSSLFSHESNDDVQVVFEKKSEKPIHDIRHLAALPINPAAFASRLNDRDKIVAELIAMYGNIPDEKLETFHNNIKAHIFAFNGMAHLCTPAGPSASRLTTVYRWVWYNSRCAKKMGNNNNAHGSNNNNANSSNDNNAHGSNNNNNANGSNNNNANGSNNNNTANSSNNINATGCNNDKE</sequence>
<feature type="region of interest" description="Disordered" evidence="1">
    <location>
        <begin position="1"/>
        <end position="52"/>
    </location>
</feature>
<feature type="compositionally biased region" description="Low complexity" evidence="1">
    <location>
        <begin position="40"/>
        <end position="50"/>
    </location>
</feature>
<reference evidence="4" key="1">
    <citation type="submission" date="2017-02" db="UniProtKB">
        <authorList>
            <consortium name="WormBaseParasite"/>
        </authorList>
    </citation>
    <scope>IDENTIFICATION</scope>
</reference>
<feature type="region of interest" description="Disordered" evidence="1">
    <location>
        <begin position="161"/>
        <end position="222"/>
    </location>
</feature>
<proteinExistence type="predicted"/>
<dbReference type="EMBL" id="UYSL01021666">
    <property type="protein sequence ID" value="VDL78866.1"/>
    <property type="molecule type" value="Genomic_DNA"/>
</dbReference>
<accession>A0A0N4YEW8</accession>
<reference evidence="2 3" key="2">
    <citation type="submission" date="2018-11" db="EMBL/GenBank/DDBJ databases">
        <authorList>
            <consortium name="Pathogen Informatics"/>
        </authorList>
    </citation>
    <scope>NUCLEOTIDE SEQUENCE [LARGE SCALE GENOMIC DNA]</scope>
</reference>
<organism evidence="4">
    <name type="scientific">Nippostrongylus brasiliensis</name>
    <name type="common">Rat hookworm</name>
    <dbReference type="NCBI Taxonomy" id="27835"/>
    <lineage>
        <taxon>Eukaryota</taxon>
        <taxon>Metazoa</taxon>
        <taxon>Ecdysozoa</taxon>
        <taxon>Nematoda</taxon>
        <taxon>Chromadorea</taxon>
        <taxon>Rhabditida</taxon>
        <taxon>Rhabditina</taxon>
        <taxon>Rhabditomorpha</taxon>
        <taxon>Strongyloidea</taxon>
        <taxon>Heligmosomidae</taxon>
        <taxon>Nippostrongylus</taxon>
    </lineage>
</organism>
<gene>
    <name evidence="2" type="ORF">NBR_LOCUS15272</name>
</gene>
<dbReference type="Proteomes" id="UP000271162">
    <property type="component" value="Unassembled WGS sequence"/>
</dbReference>
<evidence type="ECO:0000313" key="4">
    <source>
        <dbReference type="WBParaSite" id="NBR_0001527101-mRNA-1"/>
    </source>
</evidence>
<evidence type="ECO:0000313" key="2">
    <source>
        <dbReference type="EMBL" id="VDL78866.1"/>
    </source>
</evidence>